<keyword evidence="7" id="KW-0449">Lipoprotein</keyword>
<dbReference type="CDD" id="cd14656">
    <property type="entry name" value="Imelysin-like_EfeO"/>
    <property type="match status" value="1"/>
</dbReference>
<protein>
    <submittedName>
        <fullName evidence="7">EfeM/EfeO family lipoprotein</fullName>
    </submittedName>
</protein>
<evidence type="ECO:0000256" key="5">
    <source>
        <dbReference type="SAM" id="Phobius"/>
    </source>
</evidence>
<keyword evidence="3" id="KW-0732">Signal</keyword>
<dbReference type="Pfam" id="PF09375">
    <property type="entry name" value="Peptidase_M75"/>
    <property type="match status" value="1"/>
</dbReference>
<evidence type="ECO:0000256" key="4">
    <source>
        <dbReference type="SAM" id="MobiDB-lite"/>
    </source>
</evidence>
<dbReference type="EMBL" id="CP163431">
    <property type="protein sequence ID" value="XDQ01253.1"/>
    <property type="molecule type" value="Genomic_DNA"/>
</dbReference>
<reference evidence="7" key="1">
    <citation type="submission" date="2024-07" db="EMBL/GenBank/DDBJ databases">
        <authorList>
            <person name="Yu S.T."/>
        </authorList>
    </citation>
    <scope>NUCLEOTIDE SEQUENCE</scope>
    <source>
        <strain evidence="7">R08</strain>
    </source>
</reference>
<comment type="subcellular location">
    <subcellularLocation>
        <location evidence="1">Cell envelope</location>
    </subcellularLocation>
</comment>
<dbReference type="PANTHER" id="PTHR39192:SF1">
    <property type="entry name" value="IRON UPTAKE SYSTEM COMPONENT EFEO"/>
    <property type="match status" value="1"/>
</dbReference>
<feature type="domain" description="Imelysin-like" evidence="6">
    <location>
        <begin position="190"/>
        <end position="397"/>
    </location>
</feature>
<dbReference type="InterPro" id="IPR038352">
    <property type="entry name" value="Imelysin_sf"/>
</dbReference>
<dbReference type="AlphaFoldDB" id="A0AB39M8N1"/>
<dbReference type="RefSeq" id="WP_369187702.1">
    <property type="nucleotide sequence ID" value="NZ_CP163431.1"/>
</dbReference>
<keyword evidence="5" id="KW-0472">Membrane</keyword>
<feature type="region of interest" description="Disordered" evidence="4">
    <location>
        <begin position="1"/>
        <end position="31"/>
    </location>
</feature>
<name>A0AB39M8N1_9ACTN</name>
<evidence type="ECO:0000256" key="3">
    <source>
        <dbReference type="ARBA" id="ARBA00022729"/>
    </source>
</evidence>
<keyword evidence="5" id="KW-1133">Transmembrane helix</keyword>
<dbReference type="PANTHER" id="PTHR39192">
    <property type="entry name" value="IRON UPTAKE SYSTEM COMPONENT EFEO"/>
    <property type="match status" value="1"/>
</dbReference>
<dbReference type="InterPro" id="IPR018976">
    <property type="entry name" value="Imelysin-like"/>
</dbReference>
<evidence type="ECO:0000259" key="6">
    <source>
        <dbReference type="Pfam" id="PF09375"/>
    </source>
</evidence>
<proteinExistence type="inferred from homology"/>
<gene>
    <name evidence="7" type="ORF">AB5J58_14090</name>
</gene>
<dbReference type="InterPro" id="IPR034981">
    <property type="entry name" value="Imelysin-like_EfeO/Algp7"/>
</dbReference>
<evidence type="ECO:0000256" key="1">
    <source>
        <dbReference type="ARBA" id="ARBA00004196"/>
    </source>
</evidence>
<dbReference type="Gene3D" id="1.20.1420.20">
    <property type="entry name" value="M75 peptidase, HXXE motif"/>
    <property type="match status" value="1"/>
</dbReference>
<evidence type="ECO:0000313" key="7">
    <source>
        <dbReference type="EMBL" id="XDQ01253.1"/>
    </source>
</evidence>
<accession>A0AB39M8N1</accession>
<dbReference type="GO" id="GO:0030313">
    <property type="term" value="C:cell envelope"/>
    <property type="evidence" value="ECO:0007669"/>
    <property type="project" value="UniProtKB-SubCell"/>
</dbReference>
<organism evidence="7">
    <name type="scientific">Streptomyces sp. R08</name>
    <dbReference type="NCBI Taxonomy" id="3238624"/>
    <lineage>
        <taxon>Bacteria</taxon>
        <taxon>Bacillati</taxon>
        <taxon>Actinomycetota</taxon>
        <taxon>Actinomycetes</taxon>
        <taxon>Kitasatosporales</taxon>
        <taxon>Streptomycetaceae</taxon>
        <taxon>Streptomyces</taxon>
    </lineage>
</organism>
<sequence>MPETARGAEADAEPGPIPASELSPPTPAPRAGRRRTVLLAAGALVVVAAVGAGVLTARGSGSDGTKATAAADGLPHTTVEVATAGCGSGWTHPRAGHQVFELHNTSSTAAEVYLTDVRTGAVYGEVEGLAPGTVRPLGVTLGNGSYAFKCLPDDADAVTGPTVRITGSKVKSGPAAVPITQQELIPPTLAYQKWIQARTVELARKTDVLRAAVDRGDLAAARKAWLPAHLVYERMGAAYGTFGDSDGAINGTTAGLSGGVRDAGFTGFHRVEYGLWHGESASGLRGPADQLAKDVHALESSWPSQRMDPSDTGLRAHEILENTVQFELTGRTDYGSGTNLATARANLDGTRALLGYLSPLLKTRDSGFAGLGTWMDRAQHTLDGLDHSGKWTPLTQLTRPQREKVDADLGGLVERLADVAALTDVRRTA</sequence>
<evidence type="ECO:0000256" key="2">
    <source>
        <dbReference type="ARBA" id="ARBA00005989"/>
    </source>
</evidence>
<comment type="similarity">
    <text evidence="2">Belongs to the EfeM/EfeO family.</text>
</comment>
<keyword evidence="5" id="KW-0812">Transmembrane</keyword>
<dbReference type="InterPro" id="IPR050894">
    <property type="entry name" value="EfeM/EfeO_iron_uptake"/>
</dbReference>
<feature type="transmembrane region" description="Helical" evidence="5">
    <location>
        <begin position="37"/>
        <end position="57"/>
    </location>
</feature>